<dbReference type="InterPro" id="IPR007349">
    <property type="entry name" value="DUF418"/>
</dbReference>
<gene>
    <name evidence="3" type="ORF">GCM10010969_01740</name>
</gene>
<evidence type="ECO:0000313" key="4">
    <source>
        <dbReference type="Proteomes" id="UP000606653"/>
    </source>
</evidence>
<feature type="domain" description="DUF418" evidence="2">
    <location>
        <begin position="237"/>
        <end position="395"/>
    </location>
</feature>
<evidence type="ECO:0000259" key="2">
    <source>
        <dbReference type="Pfam" id="PF04235"/>
    </source>
</evidence>
<feature type="transmembrane region" description="Helical" evidence="1">
    <location>
        <begin position="356"/>
        <end position="377"/>
    </location>
</feature>
<keyword evidence="1" id="KW-1133">Transmembrane helix</keyword>
<feature type="transmembrane region" description="Helical" evidence="1">
    <location>
        <begin position="102"/>
        <end position="119"/>
    </location>
</feature>
<feature type="transmembrane region" description="Helical" evidence="1">
    <location>
        <begin position="290"/>
        <end position="311"/>
    </location>
</feature>
<proteinExistence type="predicted"/>
<feature type="transmembrane region" description="Helical" evidence="1">
    <location>
        <begin position="62"/>
        <end position="81"/>
    </location>
</feature>
<feature type="transmembrane region" description="Helical" evidence="1">
    <location>
        <begin position="147"/>
        <end position="168"/>
    </location>
</feature>
<dbReference type="PANTHER" id="PTHR30590">
    <property type="entry name" value="INNER MEMBRANE PROTEIN"/>
    <property type="match status" value="1"/>
</dbReference>
<feature type="transmembrane region" description="Helical" evidence="1">
    <location>
        <begin position="257"/>
        <end position="278"/>
    </location>
</feature>
<keyword evidence="1" id="KW-0472">Membrane</keyword>
<feature type="transmembrane region" description="Helical" evidence="1">
    <location>
        <begin position="215"/>
        <end position="236"/>
    </location>
</feature>
<organism evidence="3 4">
    <name type="scientific">Saccharibacillus kuerlensis</name>
    <dbReference type="NCBI Taxonomy" id="459527"/>
    <lineage>
        <taxon>Bacteria</taxon>
        <taxon>Bacillati</taxon>
        <taxon>Bacillota</taxon>
        <taxon>Bacilli</taxon>
        <taxon>Bacillales</taxon>
        <taxon>Paenibacillaceae</taxon>
        <taxon>Saccharibacillus</taxon>
    </lineage>
</organism>
<feature type="transmembrane region" description="Helical" evidence="1">
    <location>
        <begin position="21"/>
        <end position="42"/>
    </location>
</feature>
<keyword evidence="1" id="KW-0812">Transmembrane</keyword>
<keyword evidence="4" id="KW-1185">Reference proteome</keyword>
<dbReference type="PANTHER" id="PTHR30590:SF2">
    <property type="entry name" value="INNER MEMBRANE PROTEIN"/>
    <property type="match status" value="1"/>
</dbReference>
<sequence>MLKVEVMKVNKSTKRVQLIDGLRGFSLAGIILANMLIFQYGILGESEPKLFGIEGADLAFHSFLFIAVVGSFMPIFAYMFGFGIVKLSDSLQARDLRPKCHLARRFLLLIGIGMLHATFLWEGDILTFYGATGFFLLLFLNRKPKTLLVWSVLLLTVMGAIGMVPVNLEESTAESSSHTRSYIMQSRDVYGSGTYLEIMNFRNHAAMFSEEESSVMLVGILFAPILIAPMFLLGMRAAKRGTFDNPQTMHRTYAQRAAIFIALGLILKAFSVLAPRFFTGTLPGLGLGDLLGGTLLALGYIYAFALLYTTVRRFSLLQNFEAVGKLSLTNYLLQTVICTTIFYGYGLGLFGRAGVFVGAVIVLAVYAVQLWLSPLYLKRFKTGPVEKVLRIWTYLSWKGQPRKPRKDLTLPEERGQAS</sequence>
<feature type="transmembrane region" description="Helical" evidence="1">
    <location>
        <begin position="331"/>
        <end position="350"/>
    </location>
</feature>
<dbReference type="EMBL" id="BMLN01000001">
    <property type="protein sequence ID" value="GGN90840.1"/>
    <property type="molecule type" value="Genomic_DNA"/>
</dbReference>
<accession>A0ABQ2KR35</accession>
<protein>
    <recommendedName>
        <fullName evidence="2">DUF418 domain-containing protein</fullName>
    </recommendedName>
</protein>
<comment type="caution">
    <text evidence="3">The sequence shown here is derived from an EMBL/GenBank/DDBJ whole genome shotgun (WGS) entry which is preliminary data.</text>
</comment>
<evidence type="ECO:0000256" key="1">
    <source>
        <dbReference type="SAM" id="Phobius"/>
    </source>
</evidence>
<dbReference type="InterPro" id="IPR052529">
    <property type="entry name" value="Bact_Transport_Assoc"/>
</dbReference>
<name>A0ABQ2KR35_9BACL</name>
<feature type="transmembrane region" description="Helical" evidence="1">
    <location>
        <begin position="125"/>
        <end position="140"/>
    </location>
</feature>
<reference evidence="4" key="1">
    <citation type="journal article" date="2019" name="Int. J. Syst. Evol. Microbiol.">
        <title>The Global Catalogue of Microorganisms (GCM) 10K type strain sequencing project: providing services to taxonomists for standard genome sequencing and annotation.</title>
        <authorList>
            <consortium name="The Broad Institute Genomics Platform"/>
            <consortium name="The Broad Institute Genome Sequencing Center for Infectious Disease"/>
            <person name="Wu L."/>
            <person name="Ma J."/>
        </authorList>
    </citation>
    <scope>NUCLEOTIDE SEQUENCE [LARGE SCALE GENOMIC DNA]</scope>
    <source>
        <strain evidence="4">CGMCC 1.6964</strain>
    </source>
</reference>
<dbReference type="Proteomes" id="UP000606653">
    <property type="component" value="Unassembled WGS sequence"/>
</dbReference>
<dbReference type="Pfam" id="PF04235">
    <property type="entry name" value="DUF418"/>
    <property type="match status" value="1"/>
</dbReference>
<evidence type="ECO:0000313" key="3">
    <source>
        <dbReference type="EMBL" id="GGN90840.1"/>
    </source>
</evidence>